<dbReference type="InterPro" id="IPR052336">
    <property type="entry name" value="MlaD_Phospholipid_Transporter"/>
</dbReference>
<dbReference type="EMBL" id="UGRY01000002">
    <property type="protein sequence ID" value="SUA80687.1"/>
    <property type="molecule type" value="Genomic_DNA"/>
</dbReference>
<gene>
    <name evidence="3" type="ORF">NCTC1934_04401</name>
</gene>
<dbReference type="Pfam" id="PF02470">
    <property type="entry name" value="MlaD"/>
    <property type="match status" value="1"/>
</dbReference>
<evidence type="ECO:0000259" key="2">
    <source>
        <dbReference type="Pfam" id="PF02470"/>
    </source>
</evidence>
<dbReference type="OrthoDB" id="4608030at2"/>
<dbReference type="Proteomes" id="UP000255467">
    <property type="component" value="Unassembled WGS sequence"/>
</dbReference>
<keyword evidence="1" id="KW-0472">Membrane</keyword>
<evidence type="ECO:0000313" key="3">
    <source>
        <dbReference type="EMBL" id="SUA80687.1"/>
    </source>
</evidence>
<name>A0A378YVW3_9NOCA</name>
<evidence type="ECO:0000256" key="1">
    <source>
        <dbReference type="SAM" id="Phobius"/>
    </source>
</evidence>
<accession>A0A378YVW3</accession>
<dbReference type="PANTHER" id="PTHR33371:SF4">
    <property type="entry name" value="INTERMEMBRANE PHOSPHOLIPID TRANSPORT SYSTEM BINDING PROTEIN MLAD"/>
    <property type="match status" value="1"/>
</dbReference>
<protein>
    <submittedName>
        <fullName evidence="3">Virulence factor Mce family protein</fullName>
    </submittedName>
</protein>
<dbReference type="STRING" id="1406858.GCA_000710895_06480"/>
<sequence>MKRFLGSPGFTTVVGVALVVLVAVVGYLVAFQPGKRMLTYCALMPDAIGLYPGNDVTMRGLPVGVVDTVRPHGDSVRVSFRVDAEHPLRGAVTATTVSDTVLADRELEVLGDNTSEQLWDADTCVTETFTPKSISRTLEAFSTLADELTGHGDPAERERLRDSVIAFDRATDGMGERLNRVIRELATALRQPDAAIGHIGDLIDAFSSIARSIALNWGDIKLALTQAGEGFDFVNQMWDRTVQIVDSLLVILPWLNRMTLEYGQPVLRGLDALVPKLRLLSAHIGSLRQLLELIPALVGAFRDTLDPETGQVRITYAPPRVALPPQLADQVCGAVNAVAPGRCRDAEHGMTTVDLVPLVLGLAGAR</sequence>
<dbReference type="PANTHER" id="PTHR33371">
    <property type="entry name" value="INTERMEMBRANE PHOSPHOLIPID TRANSPORT SYSTEM BINDING PROTEIN MLAD-RELATED"/>
    <property type="match status" value="1"/>
</dbReference>
<dbReference type="GO" id="GO:0005576">
    <property type="term" value="C:extracellular region"/>
    <property type="evidence" value="ECO:0007669"/>
    <property type="project" value="TreeGrafter"/>
</dbReference>
<organism evidence="3 4">
    <name type="scientific">Nocardia otitidiscaviarum</name>
    <dbReference type="NCBI Taxonomy" id="1823"/>
    <lineage>
        <taxon>Bacteria</taxon>
        <taxon>Bacillati</taxon>
        <taxon>Actinomycetota</taxon>
        <taxon>Actinomycetes</taxon>
        <taxon>Mycobacteriales</taxon>
        <taxon>Nocardiaceae</taxon>
        <taxon>Nocardia</taxon>
    </lineage>
</organism>
<feature type="transmembrane region" description="Helical" evidence="1">
    <location>
        <begin position="12"/>
        <end position="30"/>
    </location>
</feature>
<keyword evidence="4" id="KW-1185">Reference proteome</keyword>
<proteinExistence type="predicted"/>
<feature type="domain" description="Mce/MlaD" evidence="2">
    <location>
        <begin position="39"/>
        <end position="108"/>
    </location>
</feature>
<dbReference type="InterPro" id="IPR003399">
    <property type="entry name" value="Mce/MlaD"/>
</dbReference>
<dbReference type="RefSeq" id="WP_039815291.1">
    <property type="nucleotide sequence ID" value="NZ_UGRY01000002.1"/>
</dbReference>
<keyword evidence="1" id="KW-0812">Transmembrane</keyword>
<reference evidence="3 4" key="1">
    <citation type="submission" date="2018-06" db="EMBL/GenBank/DDBJ databases">
        <authorList>
            <consortium name="Pathogen Informatics"/>
            <person name="Doyle S."/>
        </authorList>
    </citation>
    <scope>NUCLEOTIDE SEQUENCE [LARGE SCALE GENOMIC DNA]</scope>
    <source>
        <strain evidence="3 4">NCTC1934</strain>
    </source>
</reference>
<evidence type="ECO:0000313" key="4">
    <source>
        <dbReference type="Proteomes" id="UP000255467"/>
    </source>
</evidence>
<dbReference type="AlphaFoldDB" id="A0A378YVW3"/>
<keyword evidence="1" id="KW-1133">Transmembrane helix</keyword>